<feature type="transmembrane region" description="Helical" evidence="1">
    <location>
        <begin position="77"/>
        <end position="95"/>
    </location>
</feature>
<feature type="transmembrane region" description="Helical" evidence="1">
    <location>
        <begin position="102"/>
        <end position="123"/>
    </location>
</feature>
<dbReference type="AlphaFoldDB" id="A0A4R2KRR1"/>
<comment type="caution">
    <text evidence="2">The sequence shown here is derived from an EMBL/GenBank/DDBJ whole genome shotgun (WGS) entry which is preliminary data.</text>
</comment>
<feature type="transmembrane region" description="Helical" evidence="1">
    <location>
        <begin position="15"/>
        <end position="45"/>
    </location>
</feature>
<feature type="transmembrane region" description="Helical" evidence="1">
    <location>
        <begin position="262"/>
        <end position="287"/>
    </location>
</feature>
<dbReference type="RefSeq" id="WP_132545521.1">
    <property type="nucleotide sequence ID" value="NZ_SLWY01000027.1"/>
</dbReference>
<sequence>MRALANWVMAGRSQAALVIACAMFLALLLPPLMFVSGAALALVALRRGGGEGGLVLGFAAAGSLAIAWLLFGSPGPVLTVLPGFWLPVLLLAVVLRASVSLAVATLVAVLLGWVAVLGFHLLVDDTAAWWLQVLNASIRQALGEAGMDSDGMVAVDEILQFLAPLMTGIVAANGALSALLALLLGRGWQALLYNPGGLRREFHALRLGRWPAVVMMALLATVALAHSPFAGNLAIVAGAAYVLQGLAVVHGLVGLRGMSRVWLVALYLALLLALPQVGLGLIALALVDAWADLRARVRRPISTERRDP</sequence>
<accession>A0A4R2KRR1</accession>
<keyword evidence="1" id="KW-0812">Transmembrane</keyword>
<feature type="transmembrane region" description="Helical" evidence="1">
    <location>
        <begin position="52"/>
        <end position="71"/>
    </location>
</feature>
<keyword evidence="3" id="KW-1185">Reference proteome</keyword>
<name>A0A4R2KRR1_9GAMM</name>
<reference evidence="2 3" key="1">
    <citation type="submission" date="2019-03" db="EMBL/GenBank/DDBJ databases">
        <title>Genomic Encyclopedia of Type Strains, Phase IV (KMG-IV): sequencing the most valuable type-strain genomes for metagenomic binning, comparative biology and taxonomic classification.</title>
        <authorList>
            <person name="Goeker M."/>
        </authorList>
    </citation>
    <scope>NUCLEOTIDE SEQUENCE [LARGE SCALE GENOMIC DNA]</scope>
    <source>
        <strain evidence="2 3">DSM 25287</strain>
    </source>
</reference>
<gene>
    <name evidence="2" type="ORF">EV699_12722</name>
</gene>
<organism evidence="2 3">
    <name type="scientific">Plasticicumulans lactativorans</name>
    <dbReference type="NCBI Taxonomy" id="1133106"/>
    <lineage>
        <taxon>Bacteria</taxon>
        <taxon>Pseudomonadati</taxon>
        <taxon>Pseudomonadota</taxon>
        <taxon>Gammaproteobacteria</taxon>
        <taxon>Candidatus Competibacteraceae</taxon>
        <taxon>Plasticicumulans</taxon>
    </lineage>
</organism>
<dbReference type="Proteomes" id="UP000295765">
    <property type="component" value="Unassembled WGS sequence"/>
</dbReference>
<keyword evidence="1" id="KW-1133">Transmembrane helix</keyword>
<feature type="transmembrane region" description="Helical" evidence="1">
    <location>
        <begin position="161"/>
        <end position="186"/>
    </location>
</feature>
<evidence type="ECO:0000313" key="2">
    <source>
        <dbReference type="EMBL" id="TCO76981.1"/>
    </source>
</evidence>
<protein>
    <submittedName>
        <fullName evidence="2">Uncharacterized protein</fullName>
    </submittedName>
</protein>
<dbReference type="EMBL" id="SLWY01000027">
    <property type="protein sequence ID" value="TCO76981.1"/>
    <property type="molecule type" value="Genomic_DNA"/>
</dbReference>
<keyword evidence="1" id="KW-0472">Membrane</keyword>
<proteinExistence type="predicted"/>
<dbReference type="OrthoDB" id="5659946at2"/>
<evidence type="ECO:0000256" key="1">
    <source>
        <dbReference type="SAM" id="Phobius"/>
    </source>
</evidence>
<feature type="transmembrane region" description="Helical" evidence="1">
    <location>
        <begin position="233"/>
        <end position="255"/>
    </location>
</feature>
<evidence type="ECO:0000313" key="3">
    <source>
        <dbReference type="Proteomes" id="UP000295765"/>
    </source>
</evidence>
<feature type="transmembrane region" description="Helical" evidence="1">
    <location>
        <begin position="207"/>
        <end position="227"/>
    </location>
</feature>